<dbReference type="Gene3D" id="3.20.20.300">
    <property type="entry name" value="Glycoside hydrolase, family 3, N-terminal domain"/>
    <property type="match status" value="1"/>
</dbReference>
<proteinExistence type="inferred from homology"/>
<dbReference type="InterPro" id="IPR002772">
    <property type="entry name" value="Glyco_hydro_3_C"/>
</dbReference>
<feature type="domain" description="Fibronectin type III-like" evidence="4">
    <location>
        <begin position="676"/>
        <end position="745"/>
    </location>
</feature>
<dbReference type="Pfam" id="PF01915">
    <property type="entry name" value="Glyco_hydro_3_C"/>
    <property type="match status" value="1"/>
</dbReference>
<evidence type="ECO:0000259" key="4">
    <source>
        <dbReference type="SMART" id="SM01217"/>
    </source>
</evidence>
<keyword evidence="6" id="KW-1185">Reference proteome</keyword>
<comment type="caution">
    <text evidence="5">The sequence shown here is derived from an EMBL/GenBank/DDBJ whole genome shotgun (WGS) entry which is preliminary data.</text>
</comment>
<keyword evidence="5" id="KW-0326">Glycosidase</keyword>
<dbReference type="Gene3D" id="3.40.50.1700">
    <property type="entry name" value="Glycoside hydrolase family 3 C-terminal domain"/>
    <property type="match status" value="1"/>
</dbReference>
<keyword evidence="2 5" id="KW-0378">Hydrolase</keyword>
<dbReference type="SUPFAM" id="SSF52279">
    <property type="entry name" value="Beta-D-glucan exohydrolase, C-terminal domain"/>
    <property type="match status" value="1"/>
</dbReference>
<dbReference type="Pfam" id="PF14310">
    <property type="entry name" value="Fn3-like"/>
    <property type="match status" value="1"/>
</dbReference>
<sequence>MNSISKVYFNSQIISIIIVTLTLLSCNEVSKMSESEELQVSIESKVDSVLQRMSLAEKIGQLNMLRGQPTTATNFKEAQYNLEKEIKAGRVGSFMNVHPMEDKIKYQKIAVEQSRSGIPLLFHINIIHGFRTNFPIPLGEAASWNLELIEKSAKIASIEGTAVGFTWNMAPMVDISFDARWGRVMEGAGEDPFLGSRIAEARIKGFQGDISSPETMLACAKHFAGYGQVMAGRDYNQTTISKRFLHEYILPPFKAAIDADVASVMSAFTDFDGIPGNMSPYLLKDILREQLGFEGTVISDFNSLEEIVNWGTVATEKEGALKAVTAGTEVDMMGLIYIENLENLVKEGKLKESVIDEAASRILKMKFEMGLFEDPYKYFKIEDPEKVWLQPEFIAHSREIAKRSMVLLKNEDQLLPLRLKKNKTIAVIGPVDADKLNFMATWSAWGKQENVVGVVDGLKNALEGTTTKVIYEPGMNADLTENSILFQKAVQAAIKADIVICTLTEGWRNSGENTSLSNLNMPKNQINLIQKLSETGKPIVCVLFNGRPMVFPWINENIPAILEAWMPGTEGGNALADILLGKYNPSGKLPITFPRNTGQVPISYLQKKTGRPYKTGKNWTRYLDSPNEPAYPFGYGLSYTTFEYSDIQLSAESMSIEDTLTASLTVKNTGPQDGVETVQLYIGDPVASVTRPIKELKDFKQITLQPGETKSIDFKITKEHLRYWNSEMKYEVDPGMFQIFIGTSSDECKETFFELQ</sequence>
<organism evidence="5 6">
    <name type="scientific">Aquimarina celericrescens</name>
    <dbReference type="NCBI Taxonomy" id="1964542"/>
    <lineage>
        <taxon>Bacteria</taxon>
        <taxon>Pseudomonadati</taxon>
        <taxon>Bacteroidota</taxon>
        <taxon>Flavobacteriia</taxon>
        <taxon>Flavobacteriales</taxon>
        <taxon>Flavobacteriaceae</taxon>
        <taxon>Aquimarina</taxon>
    </lineage>
</organism>
<evidence type="ECO:0000313" key="5">
    <source>
        <dbReference type="EMBL" id="MFD2188496.1"/>
    </source>
</evidence>
<evidence type="ECO:0000256" key="3">
    <source>
        <dbReference type="SAM" id="Phobius"/>
    </source>
</evidence>
<gene>
    <name evidence="5" type="primary">bglX</name>
    <name evidence="5" type="ORF">ACFSJT_16940</name>
</gene>
<keyword evidence="3" id="KW-1133">Transmembrane helix</keyword>
<dbReference type="EC" id="3.2.1.21" evidence="5"/>
<dbReference type="GO" id="GO:0008422">
    <property type="term" value="F:beta-glucosidase activity"/>
    <property type="evidence" value="ECO:0007669"/>
    <property type="project" value="UniProtKB-EC"/>
</dbReference>
<name>A0ABW5B2X8_9FLAO</name>
<dbReference type="PROSITE" id="PS51257">
    <property type="entry name" value="PROKAR_LIPOPROTEIN"/>
    <property type="match status" value="1"/>
</dbReference>
<keyword evidence="3" id="KW-0472">Membrane</keyword>
<protein>
    <submittedName>
        <fullName evidence="5">Beta-glucosidase BglX</fullName>
        <ecNumber evidence="5">3.2.1.21</ecNumber>
    </submittedName>
</protein>
<reference evidence="6" key="1">
    <citation type="journal article" date="2019" name="Int. J. Syst. Evol. Microbiol.">
        <title>The Global Catalogue of Microorganisms (GCM) 10K type strain sequencing project: providing services to taxonomists for standard genome sequencing and annotation.</title>
        <authorList>
            <consortium name="The Broad Institute Genomics Platform"/>
            <consortium name="The Broad Institute Genome Sequencing Center for Infectious Disease"/>
            <person name="Wu L."/>
            <person name="Ma J."/>
        </authorList>
    </citation>
    <scope>NUCLEOTIDE SEQUENCE [LARGE SCALE GENOMIC DNA]</scope>
    <source>
        <strain evidence="6">DT92</strain>
    </source>
</reference>
<evidence type="ECO:0000256" key="1">
    <source>
        <dbReference type="ARBA" id="ARBA00005336"/>
    </source>
</evidence>
<dbReference type="NCBIfam" id="NF011678">
    <property type="entry name" value="PRK15098.1"/>
    <property type="match status" value="1"/>
</dbReference>
<evidence type="ECO:0000313" key="6">
    <source>
        <dbReference type="Proteomes" id="UP001597344"/>
    </source>
</evidence>
<dbReference type="SUPFAM" id="SSF51445">
    <property type="entry name" value="(Trans)glycosidases"/>
    <property type="match status" value="1"/>
</dbReference>
<accession>A0ABW5B2X8</accession>
<comment type="similarity">
    <text evidence="1">Belongs to the glycosyl hydrolase 3 family.</text>
</comment>
<dbReference type="Proteomes" id="UP001597344">
    <property type="component" value="Unassembled WGS sequence"/>
</dbReference>
<feature type="transmembrane region" description="Helical" evidence="3">
    <location>
        <begin position="7"/>
        <end position="25"/>
    </location>
</feature>
<dbReference type="InterPro" id="IPR050288">
    <property type="entry name" value="Cellulose_deg_GH3"/>
</dbReference>
<dbReference type="InterPro" id="IPR001764">
    <property type="entry name" value="Glyco_hydro_3_N"/>
</dbReference>
<dbReference type="InterPro" id="IPR013783">
    <property type="entry name" value="Ig-like_fold"/>
</dbReference>
<keyword evidence="3" id="KW-0812">Transmembrane</keyword>
<dbReference type="InterPro" id="IPR036962">
    <property type="entry name" value="Glyco_hydro_3_N_sf"/>
</dbReference>
<dbReference type="InterPro" id="IPR017853">
    <property type="entry name" value="GH"/>
</dbReference>
<dbReference type="Pfam" id="PF00933">
    <property type="entry name" value="Glyco_hydro_3"/>
    <property type="match status" value="1"/>
</dbReference>
<dbReference type="PRINTS" id="PR00133">
    <property type="entry name" value="GLHYDRLASE3"/>
</dbReference>
<dbReference type="InterPro" id="IPR026891">
    <property type="entry name" value="Fn3-like"/>
</dbReference>
<dbReference type="InterPro" id="IPR036881">
    <property type="entry name" value="Glyco_hydro_3_C_sf"/>
</dbReference>
<dbReference type="Gene3D" id="2.60.40.10">
    <property type="entry name" value="Immunoglobulins"/>
    <property type="match status" value="1"/>
</dbReference>
<evidence type="ECO:0000256" key="2">
    <source>
        <dbReference type="ARBA" id="ARBA00022801"/>
    </source>
</evidence>
<dbReference type="EMBL" id="JBHUHY010000017">
    <property type="protein sequence ID" value="MFD2188496.1"/>
    <property type="molecule type" value="Genomic_DNA"/>
</dbReference>
<dbReference type="RefSeq" id="WP_378321530.1">
    <property type="nucleotide sequence ID" value="NZ_JBHUHY010000017.1"/>
</dbReference>
<dbReference type="SMART" id="SM01217">
    <property type="entry name" value="Fn3_like"/>
    <property type="match status" value="1"/>
</dbReference>
<dbReference type="PANTHER" id="PTHR42715">
    <property type="entry name" value="BETA-GLUCOSIDASE"/>
    <property type="match status" value="1"/>
</dbReference>
<dbReference type="PANTHER" id="PTHR42715:SF10">
    <property type="entry name" value="BETA-GLUCOSIDASE"/>
    <property type="match status" value="1"/>
</dbReference>